<feature type="non-terminal residue" evidence="2">
    <location>
        <position position="95"/>
    </location>
</feature>
<keyword evidence="1" id="KW-0732">Signal</keyword>
<dbReference type="GO" id="GO:0005975">
    <property type="term" value="P:carbohydrate metabolic process"/>
    <property type="evidence" value="ECO:0007669"/>
    <property type="project" value="InterPro"/>
</dbReference>
<proteinExistence type="predicted"/>
<dbReference type="InterPro" id="IPR011013">
    <property type="entry name" value="Gal_mutarotase_sf_dom"/>
</dbReference>
<reference evidence="2" key="2">
    <citation type="journal article" date="2021" name="PeerJ">
        <title>Extensive microbial diversity within the chicken gut microbiome revealed by metagenomics and culture.</title>
        <authorList>
            <person name="Gilroy R."/>
            <person name="Ravi A."/>
            <person name="Getino M."/>
            <person name="Pursley I."/>
            <person name="Horton D.L."/>
            <person name="Alikhan N.F."/>
            <person name="Baker D."/>
            <person name="Gharbi K."/>
            <person name="Hall N."/>
            <person name="Watson M."/>
            <person name="Adriaenssens E.M."/>
            <person name="Foster-Nyarko E."/>
            <person name="Jarju S."/>
            <person name="Secka A."/>
            <person name="Antonio M."/>
            <person name="Oren A."/>
            <person name="Chaudhuri R.R."/>
            <person name="La Ragione R."/>
            <person name="Hildebrand F."/>
            <person name="Pallen M.J."/>
        </authorList>
    </citation>
    <scope>NUCLEOTIDE SEQUENCE</scope>
    <source>
        <strain evidence="2">G3-3990</strain>
    </source>
</reference>
<dbReference type="GO" id="GO:0030246">
    <property type="term" value="F:carbohydrate binding"/>
    <property type="evidence" value="ECO:0007669"/>
    <property type="project" value="InterPro"/>
</dbReference>
<dbReference type="Gene3D" id="2.60.40.1760">
    <property type="entry name" value="glycosyl hydrolase (family 31)"/>
    <property type="match status" value="1"/>
</dbReference>
<dbReference type="SUPFAM" id="SSF74650">
    <property type="entry name" value="Galactose mutarotase-like"/>
    <property type="match status" value="1"/>
</dbReference>
<protein>
    <submittedName>
        <fullName evidence="2">DUF4968 domain-containing protein</fullName>
    </submittedName>
</protein>
<name>A0A9D9N348_9BACT</name>
<evidence type="ECO:0000256" key="1">
    <source>
        <dbReference type="SAM" id="SignalP"/>
    </source>
</evidence>
<evidence type="ECO:0000313" key="3">
    <source>
        <dbReference type="Proteomes" id="UP000823641"/>
    </source>
</evidence>
<comment type="caution">
    <text evidence="2">The sequence shown here is derived from an EMBL/GenBank/DDBJ whole genome shotgun (WGS) entry which is preliminary data.</text>
</comment>
<dbReference type="AlphaFoldDB" id="A0A9D9N348"/>
<accession>A0A9D9N348</accession>
<feature type="chain" id="PRO_5038440477" evidence="1">
    <location>
        <begin position="20"/>
        <end position="95"/>
    </location>
</feature>
<dbReference type="Proteomes" id="UP000823641">
    <property type="component" value="Unassembled WGS sequence"/>
</dbReference>
<gene>
    <name evidence="2" type="ORF">IAA73_00040</name>
</gene>
<sequence length="95" mass="10705">MKQALFCLLMLISYQTLFAQKIEFYTPRTVRIVKENGTVFNKKSLVVTAEPEKVKVNVTSNDTATIYRSSELTVIVGKNGISFLDNKGNLIMREG</sequence>
<feature type="signal peptide" evidence="1">
    <location>
        <begin position="1"/>
        <end position="19"/>
    </location>
</feature>
<dbReference type="GO" id="GO:0003824">
    <property type="term" value="F:catalytic activity"/>
    <property type="evidence" value="ECO:0007669"/>
    <property type="project" value="InterPro"/>
</dbReference>
<dbReference type="EMBL" id="JADIMG010000001">
    <property type="protein sequence ID" value="MBO8458716.1"/>
    <property type="molecule type" value="Genomic_DNA"/>
</dbReference>
<evidence type="ECO:0000313" key="2">
    <source>
        <dbReference type="EMBL" id="MBO8458716.1"/>
    </source>
</evidence>
<organism evidence="2 3">
    <name type="scientific">Candidatus Gallipaludibacter merdavium</name>
    <dbReference type="NCBI Taxonomy" id="2840839"/>
    <lineage>
        <taxon>Bacteria</taxon>
        <taxon>Pseudomonadati</taxon>
        <taxon>Bacteroidota</taxon>
        <taxon>Bacteroidia</taxon>
        <taxon>Bacteroidales</taxon>
        <taxon>Candidatus Gallipaludibacter</taxon>
    </lineage>
</organism>
<reference evidence="2" key="1">
    <citation type="submission" date="2020-10" db="EMBL/GenBank/DDBJ databases">
        <authorList>
            <person name="Gilroy R."/>
        </authorList>
    </citation>
    <scope>NUCLEOTIDE SEQUENCE</scope>
    <source>
        <strain evidence="2">G3-3990</strain>
    </source>
</reference>